<dbReference type="Proteomes" id="UP001642405">
    <property type="component" value="Unassembled WGS sequence"/>
</dbReference>
<comment type="caution">
    <text evidence="3">The sequence shown here is derived from an EMBL/GenBank/DDBJ whole genome shotgun (WGS) entry which is preliminary data.</text>
</comment>
<dbReference type="EMBL" id="CAWUHB010000013">
    <property type="protein sequence ID" value="CAK7217371.1"/>
    <property type="molecule type" value="Genomic_DNA"/>
</dbReference>
<organism evidence="3 4">
    <name type="scientific">Sporothrix curviconia</name>
    <dbReference type="NCBI Taxonomy" id="1260050"/>
    <lineage>
        <taxon>Eukaryota</taxon>
        <taxon>Fungi</taxon>
        <taxon>Dikarya</taxon>
        <taxon>Ascomycota</taxon>
        <taxon>Pezizomycotina</taxon>
        <taxon>Sordariomycetes</taxon>
        <taxon>Sordariomycetidae</taxon>
        <taxon>Ophiostomatales</taxon>
        <taxon>Ophiostomataceae</taxon>
        <taxon>Sporothrix</taxon>
    </lineage>
</organism>
<evidence type="ECO:0000313" key="4">
    <source>
        <dbReference type="Proteomes" id="UP001642405"/>
    </source>
</evidence>
<keyword evidence="1" id="KW-0378">Hydrolase</keyword>
<gene>
    <name evidence="3" type="ORF">SCUCBS95973_003126</name>
</gene>
<accession>A0ABP0BDT1</accession>
<dbReference type="InterPro" id="IPR050300">
    <property type="entry name" value="GDXG_lipolytic_enzyme"/>
</dbReference>
<evidence type="ECO:0000256" key="1">
    <source>
        <dbReference type="ARBA" id="ARBA00022801"/>
    </source>
</evidence>
<dbReference type="PANTHER" id="PTHR48081:SF8">
    <property type="entry name" value="ALPHA_BETA HYDROLASE FOLD-3 DOMAIN-CONTAINING PROTEIN-RELATED"/>
    <property type="match status" value="1"/>
</dbReference>
<protein>
    <recommendedName>
        <fullName evidence="2">Alpha/beta hydrolase fold-3 domain-containing protein</fullName>
    </recommendedName>
</protein>
<dbReference type="InterPro" id="IPR029058">
    <property type="entry name" value="AB_hydrolase_fold"/>
</dbReference>
<evidence type="ECO:0000313" key="3">
    <source>
        <dbReference type="EMBL" id="CAK7217371.1"/>
    </source>
</evidence>
<dbReference type="Pfam" id="PF07859">
    <property type="entry name" value="Abhydrolase_3"/>
    <property type="match status" value="1"/>
</dbReference>
<dbReference type="SUPFAM" id="SSF53474">
    <property type="entry name" value="alpha/beta-Hydrolases"/>
    <property type="match status" value="1"/>
</dbReference>
<dbReference type="PANTHER" id="PTHR48081">
    <property type="entry name" value="AB HYDROLASE SUPERFAMILY PROTEIN C4A8.06C"/>
    <property type="match status" value="1"/>
</dbReference>
<evidence type="ECO:0000259" key="2">
    <source>
        <dbReference type="Pfam" id="PF07859"/>
    </source>
</evidence>
<proteinExistence type="predicted"/>
<name>A0ABP0BDT1_9PEZI</name>
<keyword evidence="4" id="KW-1185">Reference proteome</keyword>
<reference evidence="3 4" key="1">
    <citation type="submission" date="2024-01" db="EMBL/GenBank/DDBJ databases">
        <authorList>
            <person name="Allen C."/>
            <person name="Tagirdzhanova G."/>
        </authorList>
    </citation>
    <scope>NUCLEOTIDE SEQUENCE [LARGE SCALE GENOMIC DNA]</scope>
</reference>
<dbReference type="InterPro" id="IPR013094">
    <property type="entry name" value="AB_hydrolase_3"/>
</dbReference>
<feature type="domain" description="Alpha/beta hydrolase fold-3" evidence="2">
    <location>
        <begin position="128"/>
        <end position="358"/>
    </location>
</feature>
<sequence length="389" mass="41787">MAPTDGTDGTSGVREANGLAKSTGDAIINPIHPSVEDKLDPKVKEIYNKYQARRLRADQVTYAEFDADRARYIFPRDKVASPFCPVGSVTTHTVPVSDPAGQIAVRLYRPTEAALAALDAQEKLPVYVNFHGGGFVLGGLDDDDPLCRQLCQATPCIVANVAYRLAPEFPHPTPVMDSYAALQWLADKDTADQLSIDANRIAVGGLSAGGCLAAVLAQMALKTDVCRLVLQVLIVPVLDARSVPLEAPKDTAEAAALDTPYESYRSCAFAPMLPLERLVWFYRPWLGEDAATHAANAADVRASPMVAANADLVGVAPASMHVAEIDPLRSEAEAYHARLTALEVPSQIKIYKGMVHPFGQWDGELPQGRELVVDIATALKAAFGMEKAE</sequence>
<dbReference type="Gene3D" id="3.40.50.1820">
    <property type="entry name" value="alpha/beta hydrolase"/>
    <property type="match status" value="1"/>
</dbReference>